<sequence>MNDHDVTAYAQQHAKHPPVATSSATAVKPAQQAVRSPSKAPVAAHVSAKPASKTHAAPAKPRKVQHPASADPKVHAAAKPKAAPAAHTSAVIQH</sequence>
<accession>A0AA41JJ65</accession>
<protein>
    <submittedName>
        <fullName evidence="2">Transcriptional regulator</fullName>
    </submittedName>
</protein>
<organism evidence="2 3">
    <name type="scientific">Burkholderia ambifaria</name>
    <dbReference type="NCBI Taxonomy" id="152480"/>
    <lineage>
        <taxon>Bacteria</taxon>
        <taxon>Pseudomonadati</taxon>
        <taxon>Pseudomonadota</taxon>
        <taxon>Betaproteobacteria</taxon>
        <taxon>Burkholderiales</taxon>
        <taxon>Burkholderiaceae</taxon>
        <taxon>Burkholderia</taxon>
        <taxon>Burkholderia cepacia complex</taxon>
    </lineage>
</organism>
<evidence type="ECO:0000313" key="2">
    <source>
        <dbReference type="EMBL" id="MBR8128992.1"/>
    </source>
</evidence>
<dbReference type="AlphaFoldDB" id="A0AA41JJ65"/>
<evidence type="ECO:0000313" key="3">
    <source>
        <dbReference type="Proteomes" id="UP000682266"/>
    </source>
</evidence>
<name>A0AA41JJ65_9BURK</name>
<proteinExistence type="predicted"/>
<reference evidence="2" key="1">
    <citation type="submission" date="2021-04" db="EMBL/GenBank/DDBJ databases">
        <title>A collection of bacterial strains from the Burkholderia cepacia Research Laboratory and Repository.</title>
        <authorList>
            <person name="Lipuma J."/>
            <person name="Spilker T."/>
        </authorList>
    </citation>
    <scope>NUCLEOTIDE SEQUENCE</scope>
    <source>
        <strain evidence="2">AU36012</strain>
    </source>
</reference>
<comment type="caution">
    <text evidence="2">The sequence shown here is derived from an EMBL/GenBank/DDBJ whole genome shotgun (WGS) entry which is preliminary data.</text>
</comment>
<dbReference type="RefSeq" id="WP_105788236.1">
    <property type="nucleotide sequence ID" value="NZ_CADERF010000015.1"/>
</dbReference>
<feature type="compositionally biased region" description="Low complexity" evidence="1">
    <location>
        <begin position="77"/>
        <end position="86"/>
    </location>
</feature>
<dbReference type="Proteomes" id="UP000682266">
    <property type="component" value="Unassembled WGS sequence"/>
</dbReference>
<evidence type="ECO:0000256" key="1">
    <source>
        <dbReference type="SAM" id="MobiDB-lite"/>
    </source>
</evidence>
<dbReference type="EMBL" id="JAGSVG010000005">
    <property type="protein sequence ID" value="MBR8128992.1"/>
    <property type="molecule type" value="Genomic_DNA"/>
</dbReference>
<gene>
    <name evidence="2" type="ORF">KDW93_08385</name>
</gene>
<feature type="region of interest" description="Disordered" evidence="1">
    <location>
        <begin position="1"/>
        <end position="94"/>
    </location>
</feature>